<comment type="caution">
    <text evidence="1">The sequence shown here is derived from an EMBL/GenBank/DDBJ whole genome shotgun (WGS) entry which is preliminary data.</text>
</comment>
<dbReference type="EMBL" id="RBWX01000008">
    <property type="protein sequence ID" value="RKS89272.1"/>
    <property type="molecule type" value="Genomic_DNA"/>
</dbReference>
<evidence type="ECO:0000313" key="2">
    <source>
        <dbReference type="Proteomes" id="UP000276029"/>
    </source>
</evidence>
<sequence>MSIFSMLEAALRAEGWALVRVPVNDRYKSLTELLIDDYVRRLSRPGLDGSCYRNFIADWLYFERPMIDRFKGEEFSAQFEGPLVAIGDKTYPLGGFILHHLQWARLSPEDAFDLRETLRAVVDRSVRKWMQDKDLTFVPALPEKPFPDRAAADAEAERQIRAFARVPRDLGDI</sequence>
<protein>
    <submittedName>
        <fullName evidence="1">Uncharacterized protein</fullName>
    </submittedName>
</protein>
<gene>
    <name evidence="1" type="ORF">DFR51_2491</name>
</gene>
<keyword evidence="2" id="KW-1185">Reference proteome</keyword>
<name>A0ABX9SZB8_SPHMI</name>
<dbReference type="Proteomes" id="UP000276029">
    <property type="component" value="Unassembled WGS sequence"/>
</dbReference>
<proteinExistence type="predicted"/>
<accession>A0ABX9SZB8</accession>
<organism evidence="1 2">
    <name type="scientific">Sphingosinicella microcystinivorans</name>
    <dbReference type="NCBI Taxonomy" id="335406"/>
    <lineage>
        <taxon>Bacteria</taxon>
        <taxon>Pseudomonadati</taxon>
        <taxon>Pseudomonadota</taxon>
        <taxon>Alphaproteobacteria</taxon>
        <taxon>Sphingomonadales</taxon>
        <taxon>Sphingosinicellaceae</taxon>
        <taxon>Sphingosinicella</taxon>
    </lineage>
</organism>
<dbReference type="RefSeq" id="WP_121051469.1">
    <property type="nucleotide sequence ID" value="NZ_RBWX01000008.1"/>
</dbReference>
<evidence type="ECO:0000313" key="1">
    <source>
        <dbReference type="EMBL" id="RKS89272.1"/>
    </source>
</evidence>
<reference evidence="1 2" key="1">
    <citation type="submission" date="2018-10" db="EMBL/GenBank/DDBJ databases">
        <title>Genomic Encyclopedia of Type Strains, Phase IV (KMG-IV): sequencing the most valuable type-strain genomes for metagenomic binning, comparative biology and taxonomic classification.</title>
        <authorList>
            <person name="Goeker M."/>
        </authorList>
    </citation>
    <scope>NUCLEOTIDE SEQUENCE [LARGE SCALE GENOMIC DNA]</scope>
    <source>
        <strain evidence="1 2">DSM 19791</strain>
    </source>
</reference>